<name>A0A0N5AS50_9BILA</name>
<organism evidence="1 2">
    <name type="scientific">Syphacia muris</name>
    <dbReference type="NCBI Taxonomy" id="451379"/>
    <lineage>
        <taxon>Eukaryota</taxon>
        <taxon>Metazoa</taxon>
        <taxon>Ecdysozoa</taxon>
        <taxon>Nematoda</taxon>
        <taxon>Chromadorea</taxon>
        <taxon>Rhabditida</taxon>
        <taxon>Spirurina</taxon>
        <taxon>Oxyuridomorpha</taxon>
        <taxon>Oxyuroidea</taxon>
        <taxon>Oxyuridae</taxon>
        <taxon>Syphacia</taxon>
    </lineage>
</organism>
<dbReference type="WBParaSite" id="SMUV_0000760001-mRNA-1">
    <property type="protein sequence ID" value="SMUV_0000760001-mRNA-1"/>
    <property type="gene ID" value="SMUV_0000760001"/>
</dbReference>
<dbReference type="AlphaFoldDB" id="A0A0N5AS50"/>
<protein>
    <submittedName>
        <fullName evidence="2">Importin subunit beta-1</fullName>
    </submittedName>
</protein>
<dbReference type="Proteomes" id="UP000046393">
    <property type="component" value="Unplaced"/>
</dbReference>
<proteinExistence type="predicted"/>
<evidence type="ECO:0000313" key="2">
    <source>
        <dbReference type="WBParaSite" id="SMUV_0000760001-mRNA-1"/>
    </source>
</evidence>
<accession>A0A0N5AS50</accession>
<sequence length="86" mass="9609">MLVYDVVQYLGLDVLNDDIEMSILMSIAEVVEKFPLGDSDEIMNGIQQVFNALFHGFQDSLGGVYNLVAVKTLECPTTDVLFQQCF</sequence>
<keyword evidence="1" id="KW-1185">Reference proteome</keyword>
<evidence type="ECO:0000313" key="1">
    <source>
        <dbReference type="Proteomes" id="UP000046393"/>
    </source>
</evidence>
<reference evidence="2" key="1">
    <citation type="submission" date="2017-02" db="UniProtKB">
        <authorList>
            <consortium name="WormBaseParasite"/>
        </authorList>
    </citation>
    <scope>IDENTIFICATION</scope>
</reference>